<proteinExistence type="predicted"/>
<name>A0ABU1SJY0_9HYPH</name>
<evidence type="ECO:0000259" key="1">
    <source>
        <dbReference type="PROSITE" id="PS51186"/>
    </source>
</evidence>
<gene>
    <name evidence="2" type="ORF">J2W52_000872</name>
</gene>
<sequence>MLPTFETGRLILRRRTLADIDDCLAMDRDPEVTRFIPGPWGDPEAHRLFLTSRMEADFGDGLGYWSIFAKEDPKQFLGWILLIPVDAVGPDIEIGWRLNRFAWGKGYATEAARPVLTHAFGTLGLERLIADIAPGNTASIRVAEKLGLSPTRETTYLGQPFASYQMTRDAFEAR</sequence>
<reference evidence="2 3" key="1">
    <citation type="submission" date="2023-07" db="EMBL/GenBank/DDBJ databases">
        <title>Sorghum-associated microbial communities from plants grown in Nebraska, USA.</title>
        <authorList>
            <person name="Schachtman D."/>
        </authorList>
    </citation>
    <scope>NUCLEOTIDE SEQUENCE [LARGE SCALE GENOMIC DNA]</scope>
    <source>
        <strain evidence="2 3">3199</strain>
    </source>
</reference>
<dbReference type="SUPFAM" id="SSF55729">
    <property type="entry name" value="Acyl-CoA N-acyltransferases (Nat)"/>
    <property type="match status" value="1"/>
</dbReference>
<dbReference type="InterPro" id="IPR016181">
    <property type="entry name" value="Acyl_CoA_acyltransferase"/>
</dbReference>
<accession>A0ABU1SJY0</accession>
<protein>
    <submittedName>
        <fullName evidence="2">RimJ/RimL family protein N-acetyltransferase</fullName>
    </submittedName>
</protein>
<comment type="caution">
    <text evidence="2">The sequence shown here is derived from an EMBL/GenBank/DDBJ whole genome shotgun (WGS) entry which is preliminary data.</text>
</comment>
<evidence type="ECO:0000313" key="3">
    <source>
        <dbReference type="Proteomes" id="UP001250791"/>
    </source>
</evidence>
<organism evidence="2 3">
    <name type="scientific">Rhizobium miluonense</name>
    <dbReference type="NCBI Taxonomy" id="411945"/>
    <lineage>
        <taxon>Bacteria</taxon>
        <taxon>Pseudomonadati</taxon>
        <taxon>Pseudomonadota</taxon>
        <taxon>Alphaproteobacteria</taxon>
        <taxon>Hyphomicrobiales</taxon>
        <taxon>Rhizobiaceae</taxon>
        <taxon>Rhizobium/Agrobacterium group</taxon>
        <taxon>Rhizobium</taxon>
    </lineage>
</organism>
<dbReference type="Proteomes" id="UP001250791">
    <property type="component" value="Unassembled WGS sequence"/>
</dbReference>
<feature type="domain" description="N-acetyltransferase" evidence="1">
    <location>
        <begin position="10"/>
        <end position="169"/>
    </location>
</feature>
<dbReference type="PROSITE" id="PS51186">
    <property type="entry name" value="GNAT"/>
    <property type="match status" value="1"/>
</dbReference>
<dbReference type="InterPro" id="IPR051531">
    <property type="entry name" value="N-acetyltransferase"/>
</dbReference>
<dbReference type="Pfam" id="PF13302">
    <property type="entry name" value="Acetyltransf_3"/>
    <property type="match status" value="1"/>
</dbReference>
<dbReference type="InterPro" id="IPR000182">
    <property type="entry name" value="GNAT_dom"/>
</dbReference>
<dbReference type="RefSeq" id="WP_310229090.1">
    <property type="nucleotide sequence ID" value="NZ_JAVDUP010000001.1"/>
</dbReference>
<dbReference type="Gene3D" id="3.40.630.30">
    <property type="match status" value="1"/>
</dbReference>
<dbReference type="EMBL" id="JAVDUP010000001">
    <property type="protein sequence ID" value="MDR6899284.1"/>
    <property type="molecule type" value="Genomic_DNA"/>
</dbReference>
<evidence type="ECO:0000313" key="2">
    <source>
        <dbReference type="EMBL" id="MDR6899284.1"/>
    </source>
</evidence>
<keyword evidence="3" id="KW-1185">Reference proteome</keyword>
<dbReference type="PANTHER" id="PTHR43792">
    <property type="entry name" value="GNAT FAMILY, PUTATIVE (AFU_ORTHOLOGUE AFUA_3G00765)-RELATED-RELATED"/>
    <property type="match status" value="1"/>
</dbReference>
<dbReference type="PANTHER" id="PTHR43792:SF1">
    <property type="entry name" value="N-ACETYLTRANSFERASE DOMAIN-CONTAINING PROTEIN"/>
    <property type="match status" value="1"/>
</dbReference>